<dbReference type="Gene3D" id="6.10.140.140">
    <property type="match status" value="1"/>
</dbReference>
<dbReference type="SUPFAM" id="SSF109640">
    <property type="entry name" value="KRAB domain (Kruppel-associated box)"/>
    <property type="match status" value="1"/>
</dbReference>
<dbReference type="PROSITE" id="PS50805">
    <property type="entry name" value="KRAB"/>
    <property type="match status" value="1"/>
</dbReference>
<dbReference type="GeneTree" id="ENSGT00960000189381"/>
<dbReference type="InterPro" id="IPR050169">
    <property type="entry name" value="Krueppel_C2H2_ZnF"/>
</dbReference>
<dbReference type="Proteomes" id="UP000472275">
    <property type="component" value="Chromosome 3"/>
</dbReference>
<protein>
    <recommendedName>
        <fullName evidence="1">KRAB domain-containing protein</fullName>
    </recommendedName>
</protein>
<evidence type="ECO:0000313" key="3">
    <source>
        <dbReference type="Proteomes" id="UP000472275"/>
    </source>
</evidence>
<organism evidence="2 3">
    <name type="scientific">Aquila chrysaetos chrysaetos</name>
    <dbReference type="NCBI Taxonomy" id="223781"/>
    <lineage>
        <taxon>Eukaryota</taxon>
        <taxon>Metazoa</taxon>
        <taxon>Chordata</taxon>
        <taxon>Craniata</taxon>
        <taxon>Vertebrata</taxon>
        <taxon>Euteleostomi</taxon>
        <taxon>Archelosauria</taxon>
        <taxon>Archosauria</taxon>
        <taxon>Dinosauria</taxon>
        <taxon>Saurischia</taxon>
        <taxon>Theropoda</taxon>
        <taxon>Coelurosauria</taxon>
        <taxon>Aves</taxon>
        <taxon>Neognathae</taxon>
        <taxon>Neoaves</taxon>
        <taxon>Telluraves</taxon>
        <taxon>Accipitrimorphae</taxon>
        <taxon>Accipitriformes</taxon>
        <taxon>Accipitridae</taxon>
        <taxon>Accipitrinae</taxon>
        <taxon>Aquila</taxon>
    </lineage>
</organism>
<dbReference type="PANTHER" id="PTHR23232">
    <property type="entry name" value="KRAB DOMAIN C2H2 ZINC FINGER"/>
    <property type="match status" value="1"/>
</dbReference>
<dbReference type="PANTHER" id="PTHR23232:SF142">
    <property type="entry name" value="GASTRULA ZINC FINGER PROTEIN XLCGF57.1-LIKE-RELATED"/>
    <property type="match status" value="1"/>
</dbReference>
<feature type="domain" description="KRAB" evidence="1">
    <location>
        <begin position="16"/>
        <end position="106"/>
    </location>
</feature>
<dbReference type="AlphaFoldDB" id="A0A663FFR4"/>
<sequence length="125" mass="13686">GAAAGTAQPLCSQEPVTFEDIAVHFSRQEWASLDDGQKELYRTVMEGNYEMLVSLCSSLRVTFLPLCVSLGSPGRKLPPSPGSASCRSGASQPFILTHHCALRLAELLAGEEQQYRFAVVWSRDR</sequence>
<dbReference type="Pfam" id="PF01352">
    <property type="entry name" value="KRAB"/>
    <property type="match status" value="1"/>
</dbReference>
<dbReference type="GO" id="GO:0006355">
    <property type="term" value="P:regulation of DNA-templated transcription"/>
    <property type="evidence" value="ECO:0007669"/>
    <property type="project" value="InterPro"/>
</dbReference>
<dbReference type="InterPro" id="IPR036051">
    <property type="entry name" value="KRAB_dom_sf"/>
</dbReference>
<reference evidence="2" key="1">
    <citation type="submission" date="2025-08" db="UniProtKB">
        <authorList>
            <consortium name="Ensembl"/>
        </authorList>
    </citation>
    <scope>IDENTIFICATION</scope>
</reference>
<evidence type="ECO:0000259" key="1">
    <source>
        <dbReference type="PROSITE" id="PS50805"/>
    </source>
</evidence>
<evidence type="ECO:0000313" key="2">
    <source>
        <dbReference type="Ensembl" id="ENSACCP00020022919.1"/>
    </source>
</evidence>
<accession>A0A663FFR4</accession>
<proteinExistence type="predicted"/>
<reference evidence="2" key="2">
    <citation type="submission" date="2025-09" db="UniProtKB">
        <authorList>
            <consortium name="Ensembl"/>
        </authorList>
    </citation>
    <scope>IDENTIFICATION</scope>
</reference>
<dbReference type="Ensembl" id="ENSACCT00020023928.1">
    <property type="protein sequence ID" value="ENSACCP00020022919.1"/>
    <property type="gene ID" value="ENSACCG00020015755.1"/>
</dbReference>
<dbReference type="CDD" id="cd07765">
    <property type="entry name" value="KRAB_A-box"/>
    <property type="match status" value="1"/>
</dbReference>
<dbReference type="InterPro" id="IPR001909">
    <property type="entry name" value="KRAB"/>
</dbReference>
<keyword evidence="3" id="KW-1185">Reference proteome</keyword>
<dbReference type="SMART" id="SM00349">
    <property type="entry name" value="KRAB"/>
    <property type="match status" value="1"/>
</dbReference>
<dbReference type="InParanoid" id="A0A663FFR4"/>
<name>A0A663FFR4_AQUCH</name>